<dbReference type="RefSeq" id="WP_160823957.1">
    <property type="nucleotide sequence ID" value="NZ_JBHSXS010000002.1"/>
</dbReference>
<dbReference type="EMBL" id="JBHSXS010000002">
    <property type="protein sequence ID" value="MFC6879312.1"/>
    <property type="molecule type" value="Genomic_DNA"/>
</dbReference>
<feature type="transmembrane region" description="Helical" evidence="7">
    <location>
        <begin position="159"/>
        <end position="179"/>
    </location>
</feature>
<dbReference type="Proteomes" id="UP001596380">
    <property type="component" value="Unassembled WGS sequence"/>
</dbReference>
<evidence type="ECO:0000256" key="3">
    <source>
        <dbReference type="ARBA" id="ARBA00023022"/>
    </source>
</evidence>
<proteinExistence type="inferred from homology"/>
<keyword evidence="7" id="KW-1133">Transmembrane helix</keyword>
<evidence type="ECO:0000256" key="8">
    <source>
        <dbReference type="SAM" id="SignalP"/>
    </source>
</evidence>
<keyword evidence="4" id="KW-0238">DNA-binding</keyword>
<keyword evidence="8" id="KW-0732">Signal</keyword>
<feature type="signal peptide" evidence="8">
    <location>
        <begin position="1"/>
        <end position="22"/>
    </location>
</feature>
<protein>
    <submittedName>
        <fullName evidence="9">Neocarzinostatin apoprotein domain-containing protein</fullName>
    </submittedName>
</protein>
<gene>
    <name evidence="9" type="ORF">ACFQKB_05985</name>
</gene>
<sequence>MSASLAALALAASLAPGPSLHAAPVAGLVPGQKITVSGGGFRPGLRSVAVGVCRAGYTGPGDCDLAGGATFVNIDADGRFRTVTLTARPKFGGTDCMARQCVIGVAPLPGKAPPAIVRANTAVVNVGFRGSPFKGGAVSPPPAAQGTAPAEGDGPPTTLWAGTVGVLVLAGAAIALVQFRATRRRVS</sequence>
<feature type="chain" id="PRO_5047029521" evidence="8">
    <location>
        <begin position="23"/>
        <end position="187"/>
    </location>
</feature>
<evidence type="ECO:0000313" key="9">
    <source>
        <dbReference type="EMBL" id="MFC6879312.1"/>
    </source>
</evidence>
<accession>A0ABW2CD52</accession>
<comment type="caution">
    <text evidence="9">The sequence shown here is derived from an EMBL/GenBank/DDBJ whole genome shotgun (WGS) entry which is preliminary data.</text>
</comment>
<dbReference type="Gene3D" id="2.60.40.230">
    <property type="entry name" value="Neocarzinostatin-like"/>
    <property type="match status" value="1"/>
</dbReference>
<evidence type="ECO:0000256" key="5">
    <source>
        <dbReference type="ARBA" id="ARBA00023157"/>
    </source>
</evidence>
<evidence type="ECO:0000256" key="1">
    <source>
        <dbReference type="ARBA" id="ARBA00010648"/>
    </source>
</evidence>
<evidence type="ECO:0000313" key="10">
    <source>
        <dbReference type="Proteomes" id="UP001596380"/>
    </source>
</evidence>
<comment type="similarity">
    <text evidence="1">Belongs to the neocarzinostatin family.</text>
</comment>
<dbReference type="SUPFAM" id="SSF49319">
    <property type="entry name" value="Actinoxanthin-like"/>
    <property type="match status" value="1"/>
</dbReference>
<reference evidence="10" key="1">
    <citation type="journal article" date="2019" name="Int. J. Syst. Evol. Microbiol.">
        <title>The Global Catalogue of Microorganisms (GCM) 10K type strain sequencing project: providing services to taxonomists for standard genome sequencing and annotation.</title>
        <authorList>
            <consortium name="The Broad Institute Genomics Platform"/>
            <consortium name="The Broad Institute Genome Sequencing Center for Infectious Disease"/>
            <person name="Wu L."/>
            <person name="Ma J."/>
        </authorList>
    </citation>
    <scope>NUCLEOTIDE SEQUENCE [LARGE SCALE GENOMIC DNA]</scope>
    <source>
        <strain evidence="10">JCM 3369</strain>
    </source>
</reference>
<keyword evidence="10" id="KW-1185">Reference proteome</keyword>
<evidence type="ECO:0000256" key="6">
    <source>
        <dbReference type="SAM" id="MobiDB-lite"/>
    </source>
</evidence>
<dbReference type="InterPro" id="IPR002186">
    <property type="entry name" value="Neocarzinostatin_fam"/>
</dbReference>
<keyword evidence="5" id="KW-1015">Disulfide bond</keyword>
<evidence type="ECO:0000256" key="4">
    <source>
        <dbReference type="ARBA" id="ARBA00023125"/>
    </source>
</evidence>
<keyword evidence="7" id="KW-0472">Membrane</keyword>
<dbReference type="Pfam" id="PF00960">
    <property type="entry name" value="Neocarzinostat"/>
    <property type="match status" value="1"/>
</dbReference>
<evidence type="ECO:0000256" key="7">
    <source>
        <dbReference type="SAM" id="Phobius"/>
    </source>
</evidence>
<evidence type="ECO:0000256" key="2">
    <source>
        <dbReference type="ARBA" id="ARBA00022529"/>
    </source>
</evidence>
<dbReference type="InterPro" id="IPR027273">
    <property type="entry name" value="Neocarzinostatin-like"/>
</dbReference>
<keyword evidence="3" id="KW-0044">Antibiotic</keyword>
<keyword evidence="2" id="KW-0929">Antimicrobial</keyword>
<name>A0ABW2CD52_9ACTN</name>
<keyword evidence="7" id="KW-0812">Transmembrane</keyword>
<organism evidence="9 10">
    <name type="scientific">Actinomadura yumaensis</name>
    <dbReference type="NCBI Taxonomy" id="111807"/>
    <lineage>
        <taxon>Bacteria</taxon>
        <taxon>Bacillati</taxon>
        <taxon>Actinomycetota</taxon>
        <taxon>Actinomycetes</taxon>
        <taxon>Streptosporangiales</taxon>
        <taxon>Thermomonosporaceae</taxon>
        <taxon>Actinomadura</taxon>
    </lineage>
</organism>
<feature type="region of interest" description="Disordered" evidence="6">
    <location>
        <begin position="136"/>
        <end position="156"/>
    </location>
</feature>